<dbReference type="EMBL" id="MU853881">
    <property type="protein sequence ID" value="KAK3936527.1"/>
    <property type="molecule type" value="Genomic_DNA"/>
</dbReference>
<evidence type="ECO:0000313" key="2">
    <source>
        <dbReference type="Proteomes" id="UP001303473"/>
    </source>
</evidence>
<organism evidence="1 2">
    <name type="scientific">Diplogelasinospora grovesii</name>
    <dbReference type="NCBI Taxonomy" id="303347"/>
    <lineage>
        <taxon>Eukaryota</taxon>
        <taxon>Fungi</taxon>
        <taxon>Dikarya</taxon>
        <taxon>Ascomycota</taxon>
        <taxon>Pezizomycotina</taxon>
        <taxon>Sordariomycetes</taxon>
        <taxon>Sordariomycetidae</taxon>
        <taxon>Sordariales</taxon>
        <taxon>Diplogelasinosporaceae</taxon>
        <taxon>Diplogelasinospora</taxon>
    </lineage>
</organism>
<dbReference type="Proteomes" id="UP001303473">
    <property type="component" value="Unassembled WGS sequence"/>
</dbReference>
<protein>
    <submittedName>
        <fullName evidence="1">Uncharacterized protein</fullName>
    </submittedName>
</protein>
<dbReference type="PANTHER" id="PTHR37535:SF3">
    <property type="entry name" value="FLUG DOMAIN-CONTAINING PROTEIN"/>
    <property type="match status" value="1"/>
</dbReference>
<reference evidence="2" key="1">
    <citation type="journal article" date="2023" name="Mol. Phylogenet. Evol.">
        <title>Genome-scale phylogeny and comparative genomics of the fungal order Sordariales.</title>
        <authorList>
            <person name="Hensen N."/>
            <person name="Bonometti L."/>
            <person name="Westerberg I."/>
            <person name="Brannstrom I.O."/>
            <person name="Guillou S."/>
            <person name="Cros-Aarteil S."/>
            <person name="Calhoun S."/>
            <person name="Haridas S."/>
            <person name="Kuo A."/>
            <person name="Mondo S."/>
            <person name="Pangilinan J."/>
            <person name="Riley R."/>
            <person name="LaButti K."/>
            <person name="Andreopoulos B."/>
            <person name="Lipzen A."/>
            <person name="Chen C."/>
            <person name="Yan M."/>
            <person name="Daum C."/>
            <person name="Ng V."/>
            <person name="Clum A."/>
            <person name="Steindorff A."/>
            <person name="Ohm R.A."/>
            <person name="Martin F."/>
            <person name="Silar P."/>
            <person name="Natvig D.O."/>
            <person name="Lalanne C."/>
            <person name="Gautier V."/>
            <person name="Ament-Velasquez S.L."/>
            <person name="Kruys A."/>
            <person name="Hutchinson M.I."/>
            <person name="Powell A.J."/>
            <person name="Barry K."/>
            <person name="Miller A.N."/>
            <person name="Grigoriev I.V."/>
            <person name="Debuchy R."/>
            <person name="Gladieux P."/>
            <person name="Hiltunen Thoren M."/>
            <person name="Johannesson H."/>
        </authorList>
    </citation>
    <scope>NUCLEOTIDE SEQUENCE [LARGE SCALE GENOMIC DNA]</scope>
    <source>
        <strain evidence="2">CBS 340.73</strain>
    </source>
</reference>
<gene>
    <name evidence="1" type="ORF">QBC46DRAFT_366858</name>
</gene>
<proteinExistence type="predicted"/>
<sequence length="241" mass="28499">MPEIYTFYAEYAIRVLNKAKNSGRLSDRSTIDPHTVRRGLKKRSKEGYFRVYAVWQYPGSDPRDMQTMKHFAEVLRLGIEHKLDKEAEMLNIRSLRGIMRRFYNQWEREHHTTIDEAIKESVCPYIIYHLAEKLSLFTKIKKQTFITLISYAYIHDYRHEGSRVDASNLLNTHCYTSARLQEVCGAKYQDIICLVRWKDGEPEIKMDFKREICKGLDYKKPEHPFTKKLADEKGIPPPLFS</sequence>
<accession>A0AAN6S0D1</accession>
<comment type="caution">
    <text evidence="1">The sequence shown here is derived from an EMBL/GenBank/DDBJ whole genome shotgun (WGS) entry which is preliminary data.</text>
</comment>
<dbReference type="PANTHER" id="PTHR37535">
    <property type="entry name" value="FLUG DOMAIN PROTEIN"/>
    <property type="match status" value="1"/>
</dbReference>
<evidence type="ECO:0000313" key="1">
    <source>
        <dbReference type="EMBL" id="KAK3936527.1"/>
    </source>
</evidence>
<name>A0AAN6S0D1_9PEZI</name>
<keyword evidence="2" id="KW-1185">Reference proteome</keyword>
<dbReference type="AlphaFoldDB" id="A0AAN6S0D1"/>